<evidence type="ECO:0000256" key="4">
    <source>
        <dbReference type="ARBA" id="ARBA00022692"/>
    </source>
</evidence>
<dbReference type="InterPro" id="IPR024041">
    <property type="entry name" value="NH4_transpt_AmtB-like_dom"/>
</dbReference>
<comment type="caution">
    <text evidence="11">The sequence shown here is derived from an EMBL/GenBank/DDBJ whole genome shotgun (WGS) entry which is preliminary data.</text>
</comment>
<keyword evidence="8" id="KW-0863">Zinc-finger</keyword>
<accession>A0A1Q9DXR2</accession>
<dbReference type="EMBL" id="LSRX01000344">
    <property type="protein sequence ID" value="OLP99957.1"/>
    <property type="molecule type" value="Genomic_DNA"/>
</dbReference>
<keyword evidence="12" id="KW-1185">Reference proteome</keyword>
<sequence>MSPERIKRRARKRHQEDFVKYKVDEATSVCLWTLYRTVNEGGKTEEVRRYKCFMCDKDFKNRAGLGAHHYKSHGRWAAYRQCVVGSICRACETEFWSVARLEDHLRASHSCSQQLIKQGLCTKVIQPGYGSRRRRQVEIEQFTPAAPQRAGSAPARLDEGHWSWWQQTFYQEVCQVLHVMGEEEEMPISAQLFQLIRKHPLFEEEIREALDRIEAEANALQGDPDVQPWSEQQFRIVREAVELARQFVSAATTQGTVTTEAMTRQSFRDTVKDYDWQSVVHCCPDDYVTRSSSLFILAEGWEAVWPAERGELLNIAVVKVDASPVHGFCGVWGLLAAGLFDWGKGFDHYHAWNGFSCKPVSDTDSSCMTAIGGRAIAAQAIMALVIILWAGTLSGVAFFALKMTGKLRIDEETEEAGMDLKQHSPPKAYAIGQAPPKEKQLEQGKEELEKVMTGKTVVFNDYSWSHSDSQESIEKKMQQAWDATEREENHVLLKEVAAILKKYPSLTLRLKGISSGRGQNNHITEAAFTKDFEKDFPSEPLDKREPYAHGRVLSIKRMLVKEGIKADRMLSEIVVASGSKVEMTVE</sequence>
<dbReference type="SUPFAM" id="SSF111352">
    <property type="entry name" value="Ammonium transporter"/>
    <property type="match status" value="1"/>
</dbReference>
<dbReference type="OrthoDB" id="426191at2759"/>
<comment type="similarity">
    <text evidence="2">Belongs to the ammonia transporter channel (TC 1.A.11.2) family.</text>
</comment>
<feature type="transmembrane region" description="Helical" evidence="9">
    <location>
        <begin position="376"/>
        <end position="401"/>
    </location>
</feature>
<dbReference type="Pfam" id="PF00909">
    <property type="entry name" value="Ammonium_transp"/>
    <property type="match status" value="1"/>
</dbReference>
<name>A0A1Q9DXR2_SYMMI</name>
<evidence type="ECO:0000256" key="1">
    <source>
        <dbReference type="ARBA" id="ARBA00004141"/>
    </source>
</evidence>
<dbReference type="Gene3D" id="1.10.3430.10">
    <property type="entry name" value="Ammonium transporter AmtB like domains"/>
    <property type="match status" value="1"/>
</dbReference>
<evidence type="ECO:0000256" key="3">
    <source>
        <dbReference type="ARBA" id="ARBA00022448"/>
    </source>
</evidence>
<dbReference type="GO" id="GO:0097272">
    <property type="term" value="P:ammonium homeostasis"/>
    <property type="evidence" value="ECO:0007669"/>
    <property type="project" value="TreeGrafter"/>
</dbReference>
<dbReference type="PANTHER" id="PTHR11730">
    <property type="entry name" value="AMMONIUM TRANSPORTER"/>
    <property type="match status" value="1"/>
</dbReference>
<gene>
    <name evidence="11" type="primary">AMT1-3</name>
    <name evidence="11" type="ORF">AK812_SmicGene17435</name>
</gene>
<evidence type="ECO:0000313" key="11">
    <source>
        <dbReference type="EMBL" id="OLP99957.1"/>
    </source>
</evidence>
<dbReference type="PANTHER" id="PTHR11730:SF6">
    <property type="entry name" value="AMMONIUM TRANSPORTER"/>
    <property type="match status" value="1"/>
</dbReference>
<dbReference type="SMART" id="SM00355">
    <property type="entry name" value="ZnF_C2H2"/>
    <property type="match status" value="2"/>
</dbReference>
<dbReference type="PROSITE" id="PS00028">
    <property type="entry name" value="ZINC_FINGER_C2H2_1"/>
    <property type="match status" value="2"/>
</dbReference>
<keyword evidence="7" id="KW-0924">Ammonia transport</keyword>
<evidence type="ECO:0000256" key="6">
    <source>
        <dbReference type="ARBA" id="ARBA00023136"/>
    </source>
</evidence>
<dbReference type="GO" id="GO:0008519">
    <property type="term" value="F:ammonium channel activity"/>
    <property type="evidence" value="ECO:0007669"/>
    <property type="project" value="InterPro"/>
</dbReference>
<dbReference type="Proteomes" id="UP000186817">
    <property type="component" value="Unassembled WGS sequence"/>
</dbReference>
<keyword evidence="3" id="KW-0813">Transport</keyword>
<dbReference type="InterPro" id="IPR029020">
    <property type="entry name" value="Ammonium/urea_transptr"/>
</dbReference>
<keyword evidence="8" id="KW-0479">Metal-binding</keyword>
<reference evidence="11 12" key="1">
    <citation type="submission" date="2016-02" db="EMBL/GenBank/DDBJ databases">
        <title>Genome analysis of coral dinoflagellate symbionts highlights evolutionary adaptations to a symbiotic lifestyle.</title>
        <authorList>
            <person name="Aranda M."/>
            <person name="Li Y."/>
            <person name="Liew Y.J."/>
            <person name="Baumgarten S."/>
            <person name="Simakov O."/>
            <person name="Wilson M."/>
            <person name="Piel J."/>
            <person name="Ashoor H."/>
            <person name="Bougouffa S."/>
            <person name="Bajic V.B."/>
            <person name="Ryu T."/>
            <person name="Ravasi T."/>
            <person name="Bayer T."/>
            <person name="Micklem G."/>
            <person name="Kim H."/>
            <person name="Bhak J."/>
            <person name="Lajeunesse T.C."/>
            <person name="Voolstra C.R."/>
        </authorList>
    </citation>
    <scope>NUCLEOTIDE SEQUENCE [LARGE SCALE GENOMIC DNA]</scope>
    <source>
        <strain evidence="11 12">CCMP2467</strain>
    </source>
</reference>
<dbReference type="GO" id="GO:0008270">
    <property type="term" value="F:zinc ion binding"/>
    <property type="evidence" value="ECO:0007669"/>
    <property type="project" value="UniProtKB-KW"/>
</dbReference>
<evidence type="ECO:0000256" key="8">
    <source>
        <dbReference type="PROSITE-ProRule" id="PRU00042"/>
    </source>
</evidence>
<organism evidence="11 12">
    <name type="scientific">Symbiodinium microadriaticum</name>
    <name type="common">Dinoflagellate</name>
    <name type="synonym">Zooxanthella microadriatica</name>
    <dbReference type="NCBI Taxonomy" id="2951"/>
    <lineage>
        <taxon>Eukaryota</taxon>
        <taxon>Sar</taxon>
        <taxon>Alveolata</taxon>
        <taxon>Dinophyceae</taxon>
        <taxon>Suessiales</taxon>
        <taxon>Symbiodiniaceae</taxon>
        <taxon>Symbiodinium</taxon>
    </lineage>
</organism>
<comment type="subcellular location">
    <subcellularLocation>
        <location evidence="1">Membrane</location>
        <topology evidence="1">Multi-pass membrane protein</topology>
    </subcellularLocation>
</comment>
<proteinExistence type="inferred from homology"/>
<dbReference type="PROSITE" id="PS50157">
    <property type="entry name" value="ZINC_FINGER_C2H2_2"/>
    <property type="match status" value="1"/>
</dbReference>
<evidence type="ECO:0000259" key="10">
    <source>
        <dbReference type="PROSITE" id="PS50157"/>
    </source>
</evidence>
<dbReference type="AlphaFoldDB" id="A0A1Q9DXR2"/>
<evidence type="ECO:0000313" key="12">
    <source>
        <dbReference type="Proteomes" id="UP000186817"/>
    </source>
</evidence>
<evidence type="ECO:0000256" key="7">
    <source>
        <dbReference type="ARBA" id="ARBA00023177"/>
    </source>
</evidence>
<keyword evidence="6 9" id="KW-0472">Membrane</keyword>
<keyword evidence="4 9" id="KW-0812">Transmembrane</keyword>
<keyword evidence="8" id="KW-0862">Zinc</keyword>
<dbReference type="InterPro" id="IPR013087">
    <property type="entry name" value="Znf_C2H2_type"/>
</dbReference>
<keyword evidence="5 9" id="KW-1133">Transmembrane helix</keyword>
<feature type="domain" description="C2H2-type" evidence="10">
    <location>
        <begin position="50"/>
        <end position="73"/>
    </location>
</feature>
<protein>
    <submittedName>
        <fullName evidence="11">Ammonium transporter 1 member 3</fullName>
    </submittedName>
</protein>
<evidence type="ECO:0000256" key="2">
    <source>
        <dbReference type="ARBA" id="ARBA00005887"/>
    </source>
</evidence>
<evidence type="ECO:0000256" key="5">
    <source>
        <dbReference type="ARBA" id="ARBA00022989"/>
    </source>
</evidence>
<dbReference type="GO" id="GO:0016020">
    <property type="term" value="C:membrane"/>
    <property type="evidence" value="ECO:0007669"/>
    <property type="project" value="UniProtKB-SubCell"/>
</dbReference>
<evidence type="ECO:0000256" key="9">
    <source>
        <dbReference type="SAM" id="Phobius"/>
    </source>
</evidence>
<dbReference type="Gene3D" id="3.30.160.60">
    <property type="entry name" value="Classic Zinc Finger"/>
    <property type="match status" value="1"/>
</dbReference>